<evidence type="ECO:0000313" key="1">
    <source>
        <dbReference type="EMBL" id="TAA48056.1"/>
    </source>
</evidence>
<keyword evidence="2" id="KW-1185">Reference proteome</keyword>
<sequence>MSKLIDFMHKLGSDASFATAYQLEPEKLMADAELSAQEQQLLLAQDVAALEALTGLQAKANPKKTVNSYAK</sequence>
<organism evidence="1 2">
    <name type="scientific">Corallincola spongiicola</name>
    <dbReference type="NCBI Taxonomy" id="2520508"/>
    <lineage>
        <taxon>Bacteria</taxon>
        <taxon>Pseudomonadati</taxon>
        <taxon>Pseudomonadota</taxon>
        <taxon>Gammaproteobacteria</taxon>
        <taxon>Alteromonadales</taxon>
        <taxon>Psychromonadaceae</taxon>
        <taxon>Corallincola</taxon>
    </lineage>
</organism>
<proteinExistence type="predicted"/>
<comment type="caution">
    <text evidence="1">The sequence shown here is derived from an EMBL/GenBank/DDBJ whole genome shotgun (WGS) entry which is preliminary data.</text>
</comment>
<accession>A0ABY1WTI3</accession>
<gene>
    <name evidence="1" type="ORF">EXY25_02090</name>
</gene>
<dbReference type="InterPro" id="IPR036622">
    <property type="entry name" value="LigA_sf"/>
</dbReference>
<reference evidence="2" key="1">
    <citation type="submission" date="2019-02" db="EMBL/GenBank/DDBJ databases">
        <title>Draft genome sequence of Muricauda sp. 176CP4-71.</title>
        <authorList>
            <person name="Park J.-S."/>
        </authorList>
    </citation>
    <scope>NUCLEOTIDE SEQUENCE [LARGE SCALE GENOMIC DNA]</scope>
    <source>
        <strain evidence="2">176GS2-150</strain>
    </source>
</reference>
<dbReference type="RefSeq" id="WP_130565553.1">
    <property type="nucleotide sequence ID" value="NZ_SHLY01000001.1"/>
</dbReference>
<dbReference type="Gene3D" id="1.10.700.10">
    <property type="entry name" value="Dioxygenase LigAB, LigA subunit"/>
    <property type="match status" value="1"/>
</dbReference>
<evidence type="ECO:0008006" key="3">
    <source>
        <dbReference type="Google" id="ProtNLM"/>
    </source>
</evidence>
<protein>
    <recommendedName>
        <fullName evidence="3">Extradiol ring-cleavage dioxygenase LigAB LigA subunit domain-containing protein</fullName>
    </recommendedName>
</protein>
<dbReference type="Proteomes" id="UP000292544">
    <property type="component" value="Unassembled WGS sequence"/>
</dbReference>
<dbReference type="EMBL" id="SHLY01000001">
    <property type="protein sequence ID" value="TAA48056.1"/>
    <property type="molecule type" value="Genomic_DNA"/>
</dbReference>
<evidence type="ECO:0000313" key="2">
    <source>
        <dbReference type="Proteomes" id="UP000292544"/>
    </source>
</evidence>
<name>A0ABY1WTI3_9GAMM</name>